<evidence type="ECO:0000256" key="2">
    <source>
        <dbReference type="ARBA" id="ARBA00022475"/>
    </source>
</evidence>
<dbReference type="Proteomes" id="UP000198559">
    <property type="component" value="Unassembled WGS sequence"/>
</dbReference>
<dbReference type="EMBL" id="CDSC02000479">
    <property type="protein sequence ID" value="SEI03896.1"/>
    <property type="molecule type" value="Genomic_DNA"/>
</dbReference>
<dbReference type="EMBL" id="CVUD02000032">
    <property type="protein sequence ID" value="SEH57031.1"/>
    <property type="molecule type" value="Genomic_DNA"/>
</dbReference>
<evidence type="ECO:0000256" key="5">
    <source>
        <dbReference type="ARBA" id="ARBA00022989"/>
    </source>
</evidence>
<keyword evidence="2" id="KW-1003">Cell membrane</keyword>
<protein>
    <submittedName>
        <fullName evidence="10">[weak similarity to] Cell division proteinFtsL</fullName>
    </submittedName>
</protein>
<name>A0A1H6MW95_9GAMM</name>
<dbReference type="OrthoDB" id="9816024at2"/>
<keyword evidence="5 8" id="KW-1133">Transmembrane helix</keyword>
<evidence type="ECO:0000256" key="3">
    <source>
        <dbReference type="ARBA" id="ARBA00022618"/>
    </source>
</evidence>
<evidence type="ECO:0000313" key="9">
    <source>
        <dbReference type="EMBL" id="SEH57031.1"/>
    </source>
</evidence>
<organism evidence="10 12">
    <name type="scientific">Bathymodiolus azoricus thioautotrophic gill symbiont</name>
    <dbReference type="NCBI Taxonomy" id="235205"/>
    <lineage>
        <taxon>Bacteria</taxon>
        <taxon>Pseudomonadati</taxon>
        <taxon>Pseudomonadota</taxon>
        <taxon>Gammaproteobacteria</taxon>
        <taxon>sulfur-oxidizing symbionts</taxon>
    </lineage>
</organism>
<keyword evidence="6 8" id="KW-0472">Membrane</keyword>
<evidence type="ECO:0000256" key="6">
    <source>
        <dbReference type="ARBA" id="ARBA00023136"/>
    </source>
</evidence>
<keyword evidence="4 8" id="KW-0812">Transmembrane</keyword>
<dbReference type="Pfam" id="PF04999">
    <property type="entry name" value="FtsL"/>
    <property type="match status" value="1"/>
</dbReference>
<evidence type="ECO:0000256" key="8">
    <source>
        <dbReference type="SAM" id="Phobius"/>
    </source>
</evidence>
<dbReference type="RefSeq" id="WP_090718267.1">
    <property type="nucleotide sequence ID" value="NZ_CAESAP020000084.1"/>
</dbReference>
<dbReference type="GO" id="GO:0051301">
    <property type="term" value="P:cell division"/>
    <property type="evidence" value="ECO:0007669"/>
    <property type="project" value="UniProtKB-KW"/>
</dbReference>
<reference evidence="11 12" key="1">
    <citation type="submission" date="2016-06" db="EMBL/GenBank/DDBJ databases">
        <authorList>
            <person name="Petersen J."/>
            <person name="Sayavedra L."/>
        </authorList>
    </citation>
    <scope>NUCLEOTIDE SEQUENCE [LARGE SCALE GENOMIC DNA]</scope>
    <source>
        <strain evidence="12">BazSymA</strain>
        <strain evidence="11">BazSymB</strain>
    </source>
</reference>
<dbReference type="Proteomes" id="UP000198988">
    <property type="component" value="Unassembled WGS sequence"/>
</dbReference>
<feature type="transmembrane region" description="Helical" evidence="8">
    <location>
        <begin position="6"/>
        <end position="29"/>
    </location>
</feature>
<evidence type="ECO:0000256" key="1">
    <source>
        <dbReference type="ARBA" id="ARBA00004401"/>
    </source>
</evidence>
<dbReference type="InterPro" id="IPR011922">
    <property type="entry name" value="Cell_div_FtsL"/>
</dbReference>
<keyword evidence="7" id="KW-0131">Cell cycle</keyword>
<dbReference type="GO" id="GO:0005886">
    <property type="term" value="C:plasma membrane"/>
    <property type="evidence" value="ECO:0007669"/>
    <property type="project" value="UniProtKB-SubCell"/>
</dbReference>
<sequence>MLNKPLNTTLINVILSIVIVILSFYTILWHNQNYLLYKKTKKVQKENQKIIALHKQLLTEYSSQISGKSIKEEALKTLQMKRPDKIRELIL</sequence>
<keyword evidence="3 10" id="KW-0132">Cell division</keyword>
<dbReference type="AlphaFoldDB" id="A0A1H6MW95"/>
<evidence type="ECO:0000313" key="11">
    <source>
        <dbReference type="Proteomes" id="UP000198559"/>
    </source>
</evidence>
<reference evidence="10" key="2">
    <citation type="submission" date="2016-06" db="EMBL/GenBank/DDBJ databases">
        <authorList>
            <person name="Olsen C.W."/>
            <person name="Carey S."/>
            <person name="Hinshaw L."/>
            <person name="Karasin A.I."/>
        </authorList>
    </citation>
    <scope>NUCLEOTIDE SEQUENCE [LARGE SCALE GENOMIC DNA]</scope>
    <source>
        <strain evidence="10">BazSymA</strain>
        <strain evidence="9">BazSymB</strain>
    </source>
</reference>
<proteinExistence type="predicted"/>
<evidence type="ECO:0000313" key="10">
    <source>
        <dbReference type="EMBL" id="SEI03896.1"/>
    </source>
</evidence>
<gene>
    <name evidence="10" type="ORF">BAZSYMA_ACONTIG04577_1</name>
    <name evidence="9" type="ORF">BAZSYMB_SCAFFOLD00004_2</name>
</gene>
<dbReference type="STRING" id="235205.BAZSYMB_SCAFFOLD00004_2"/>
<evidence type="ECO:0000313" key="12">
    <source>
        <dbReference type="Proteomes" id="UP000198988"/>
    </source>
</evidence>
<comment type="subcellular location">
    <subcellularLocation>
        <location evidence="1">Cell membrane</location>
        <topology evidence="1">Single-pass type II membrane protein</topology>
    </subcellularLocation>
</comment>
<evidence type="ECO:0000256" key="4">
    <source>
        <dbReference type="ARBA" id="ARBA00022692"/>
    </source>
</evidence>
<accession>A0A1H6MW95</accession>
<evidence type="ECO:0000256" key="7">
    <source>
        <dbReference type="ARBA" id="ARBA00023306"/>
    </source>
</evidence>